<feature type="transmembrane region" description="Helical" evidence="1">
    <location>
        <begin position="38"/>
        <end position="60"/>
    </location>
</feature>
<reference evidence="2 3" key="1">
    <citation type="submission" date="2021-06" db="EMBL/GenBank/DDBJ databases">
        <title>Caerostris extrusa draft genome.</title>
        <authorList>
            <person name="Kono N."/>
            <person name="Arakawa K."/>
        </authorList>
    </citation>
    <scope>NUCLEOTIDE SEQUENCE [LARGE SCALE GENOMIC DNA]</scope>
</reference>
<dbReference type="EMBL" id="BPLR01017771">
    <property type="protein sequence ID" value="GIY94338.1"/>
    <property type="molecule type" value="Genomic_DNA"/>
</dbReference>
<proteinExistence type="predicted"/>
<keyword evidence="1" id="KW-0812">Transmembrane</keyword>
<evidence type="ECO:0000313" key="2">
    <source>
        <dbReference type="EMBL" id="GIY94338.1"/>
    </source>
</evidence>
<evidence type="ECO:0000313" key="3">
    <source>
        <dbReference type="Proteomes" id="UP001054945"/>
    </source>
</evidence>
<accession>A0AAV4XKS0</accession>
<keyword evidence="1" id="KW-0472">Membrane</keyword>
<keyword evidence="1" id="KW-1133">Transmembrane helix</keyword>
<gene>
    <name evidence="2" type="ORF">CEXT_781201</name>
</gene>
<evidence type="ECO:0000256" key="1">
    <source>
        <dbReference type="SAM" id="Phobius"/>
    </source>
</evidence>
<comment type="caution">
    <text evidence="2">The sequence shown here is derived from an EMBL/GenBank/DDBJ whole genome shotgun (WGS) entry which is preliminary data.</text>
</comment>
<organism evidence="2 3">
    <name type="scientific">Caerostris extrusa</name>
    <name type="common">Bark spider</name>
    <name type="synonym">Caerostris bankana</name>
    <dbReference type="NCBI Taxonomy" id="172846"/>
    <lineage>
        <taxon>Eukaryota</taxon>
        <taxon>Metazoa</taxon>
        <taxon>Ecdysozoa</taxon>
        <taxon>Arthropoda</taxon>
        <taxon>Chelicerata</taxon>
        <taxon>Arachnida</taxon>
        <taxon>Araneae</taxon>
        <taxon>Araneomorphae</taxon>
        <taxon>Entelegynae</taxon>
        <taxon>Araneoidea</taxon>
        <taxon>Araneidae</taxon>
        <taxon>Caerostris</taxon>
    </lineage>
</organism>
<protein>
    <submittedName>
        <fullName evidence="2">Uncharacterized protein</fullName>
    </submittedName>
</protein>
<sequence length="148" mass="15768">MFLEDEEKLGMNLDVTGCFGMFYAGPSLQLLPLPSVRVLFGAVTSLAPNIGCFVILRFLLGLTVPASVATPAALENTSSLVGQLASLGEPVKDHEGPVTQNAKVLVTPPLAPLLPPPTSTISNLNFIHFQVFLSIHHQVMSSSYIHTS</sequence>
<keyword evidence="3" id="KW-1185">Reference proteome</keyword>
<name>A0AAV4XKS0_CAEEX</name>
<dbReference type="AlphaFoldDB" id="A0AAV4XKS0"/>
<dbReference type="Proteomes" id="UP001054945">
    <property type="component" value="Unassembled WGS sequence"/>
</dbReference>